<evidence type="ECO:0008006" key="6">
    <source>
        <dbReference type="Google" id="ProtNLM"/>
    </source>
</evidence>
<dbReference type="Proteomes" id="UP000307706">
    <property type="component" value="Unassembled WGS sequence"/>
</dbReference>
<keyword evidence="4" id="KW-1185">Reference proteome</keyword>
<evidence type="ECO:0000256" key="1">
    <source>
        <dbReference type="SAM" id="Phobius"/>
    </source>
</evidence>
<dbReference type="AlphaFoldDB" id="A0A5S3XP84"/>
<comment type="caution">
    <text evidence="3">The sequence shown here is derived from an EMBL/GenBank/DDBJ whole genome shotgun (WGS) entry which is preliminary data.</text>
</comment>
<dbReference type="InterPro" id="IPR012902">
    <property type="entry name" value="N_methyl_site"/>
</dbReference>
<dbReference type="EMBL" id="PNCK01000016">
    <property type="protein sequence ID" value="TMP45684.1"/>
    <property type="molecule type" value="Genomic_DNA"/>
</dbReference>
<reference evidence="3 5" key="1">
    <citation type="submission" date="2017-12" db="EMBL/GenBank/DDBJ databases">
        <authorList>
            <person name="Paulsen S."/>
            <person name="Gram L.K."/>
        </authorList>
    </citation>
    <scope>NUCLEOTIDE SEQUENCE [LARGE SCALE GENOMIC DNA]</scope>
    <source>
        <strain evidence="3 5">S2231</strain>
        <strain evidence="2">S2233</strain>
    </source>
</reference>
<dbReference type="Pfam" id="PF07963">
    <property type="entry name" value="N_methyl"/>
    <property type="match status" value="1"/>
</dbReference>
<evidence type="ECO:0000313" key="3">
    <source>
        <dbReference type="EMBL" id="TMP59063.1"/>
    </source>
</evidence>
<dbReference type="NCBIfam" id="TIGR02532">
    <property type="entry name" value="IV_pilin_GFxxxE"/>
    <property type="match status" value="1"/>
</dbReference>
<dbReference type="EMBL" id="PNCL01000050">
    <property type="protein sequence ID" value="TMP59063.1"/>
    <property type="molecule type" value="Genomic_DNA"/>
</dbReference>
<dbReference type="RefSeq" id="WP_138595055.1">
    <property type="nucleotide sequence ID" value="NZ_PNCK01000016.1"/>
</dbReference>
<protein>
    <recommendedName>
        <fullName evidence="6">Prepilin-type cleavage/methylation domain-containing protein</fullName>
    </recommendedName>
</protein>
<dbReference type="PROSITE" id="PS00409">
    <property type="entry name" value="PROKAR_NTER_METHYL"/>
    <property type="match status" value="1"/>
</dbReference>
<dbReference type="OrthoDB" id="6398238at2"/>
<reference evidence="4 5" key="2">
    <citation type="submission" date="2019-06" db="EMBL/GenBank/DDBJ databases">
        <title>Co-occurence of chitin degradation, pigmentation and bioactivity in marine Pseudoalteromonas.</title>
        <authorList>
            <person name="Sonnenschein E.C."/>
            <person name="Bech P.K."/>
        </authorList>
    </citation>
    <scope>NUCLEOTIDE SEQUENCE [LARGE SCALE GENOMIC DNA]</scope>
    <source>
        <strain evidence="5">S2231</strain>
        <strain evidence="2 4">S2233</strain>
    </source>
</reference>
<feature type="transmembrane region" description="Helical" evidence="1">
    <location>
        <begin position="12"/>
        <end position="34"/>
    </location>
</feature>
<proteinExistence type="predicted"/>
<evidence type="ECO:0000313" key="5">
    <source>
        <dbReference type="Proteomes" id="UP000307706"/>
    </source>
</evidence>
<dbReference type="Proteomes" id="UP000305730">
    <property type="component" value="Unassembled WGS sequence"/>
</dbReference>
<reference evidence="3" key="3">
    <citation type="submission" date="2019-09" db="EMBL/GenBank/DDBJ databases">
        <title>Co-occurence of chitin degradation, pigmentation and bioactivity in marine Pseudoalteromonas.</title>
        <authorList>
            <person name="Sonnenschein E.C."/>
            <person name="Bech P.K."/>
        </authorList>
    </citation>
    <scope>NUCLEOTIDE SEQUENCE</scope>
    <source>
        <strain evidence="3">S2231</strain>
    </source>
</reference>
<keyword evidence="1" id="KW-0472">Membrane</keyword>
<sequence length="229" mass="26426">MTSLHSKQSGFTLIELLIVTLLLSLIMAVGTYSYSLFVDNWQKELGNFNRTKNFTVSVQRVDRLLENVYPYVLIKNNAEAGLLFVGSKSGLLSVTYNGLFNDGSPEVFRISKIENENGRFDLIYQAMSLKYVNIIHEDQPIEFTHKVEIVKDVSDVDFNYYGWSSFRLKSQSTNNEQPKWSSKYSALNTQLLPEKMTMTIKRDNKSVILRYAYDLESERWLSSYSDSET</sequence>
<organism evidence="3 5">
    <name type="scientific">Pseudoalteromonas citrea</name>
    <dbReference type="NCBI Taxonomy" id="43655"/>
    <lineage>
        <taxon>Bacteria</taxon>
        <taxon>Pseudomonadati</taxon>
        <taxon>Pseudomonadota</taxon>
        <taxon>Gammaproteobacteria</taxon>
        <taxon>Alteromonadales</taxon>
        <taxon>Pseudoalteromonadaceae</taxon>
        <taxon>Pseudoalteromonas</taxon>
    </lineage>
</organism>
<gene>
    <name evidence="3" type="ORF">CWB96_10900</name>
    <name evidence="2" type="ORF">CWB97_03545</name>
</gene>
<name>A0A5S3XP84_9GAMM</name>
<accession>A0A5S3XP84</accession>
<keyword evidence="1" id="KW-1133">Transmembrane helix</keyword>
<evidence type="ECO:0000313" key="4">
    <source>
        <dbReference type="Proteomes" id="UP000305730"/>
    </source>
</evidence>
<evidence type="ECO:0000313" key="2">
    <source>
        <dbReference type="EMBL" id="TMP45684.1"/>
    </source>
</evidence>
<keyword evidence="1" id="KW-0812">Transmembrane</keyword>